<evidence type="ECO:0000313" key="8">
    <source>
        <dbReference type="Proteomes" id="UP000593765"/>
    </source>
</evidence>
<feature type="domain" description="DUF1588" evidence="3">
    <location>
        <begin position="843"/>
        <end position="940"/>
    </location>
</feature>
<dbReference type="InterPro" id="IPR013039">
    <property type="entry name" value="DUF1588"/>
</dbReference>
<dbReference type="AlphaFoldDB" id="A0A7M2WQ03"/>
<dbReference type="Pfam" id="PF07626">
    <property type="entry name" value="PSD3"/>
    <property type="match status" value="1"/>
</dbReference>
<feature type="domain" description="DUF1595" evidence="6">
    <location>
        <begin position="631"/>
        <end position="687"/>
    </location>
</feature>
<dbReference type="InterPro" id="IPR013043">
    <property type="entry name" value="DUF1595"/>
</dbReference>
<accession>A0A7M2WQ03</accession>
<evidence type="ECO:0000259" key="3">
    <source>
        <dbReference type="Pfam" id="PF07627"/>
    </source>
</evidence>
<evidence type="ECO:0000259" key="2">
    <source>
        <dbReference type="Pfam" id="PF07626"/>
    </source>
</evidence>
<proteinExistence type="predicted"/>
<evidence type="ECO:0000259" key="5">
    <source>
        <dbReference type="Pfam" id="PF07635"/>
    </source>
</evidence>
<name>A0A7M2WQ03_9BACT</name>
<dbReference type="Pfam" id="PF07637">
    <property type="entry name" value="PSD5"/>
    <property type="match status" value="1"/>
</dbReference>
<evidence type="ECO:0000259" key="6">
    <source>
        <dbReference type="Pfam" id="PF07637"/>
    </source>
</evidence>
<organism evidence="7 8">
    <name type="scientific">Humisphaera borealis</name>
    <dbReference type="NCBI Taxonomy" id="2807512"/>
    <lineage>
        <taxon>Bacteria</taxon>
        <taxon>Pseudomonadati</taxon>
        <taxon>Planctomycetota</taxon>
        <taxon>Phycisphaerae</taxon>
        <taxon>Tepidisphaerales</taxon>
        <taxon>Tepidisphaeraceae</taxon>
        <taxon>Humisphaera</taxon>
    </lineage>
</organism>
<gene>
    <name evidence="7" type="ORF">IPV69_15055</name>
</gene>
<reference evidence="7 8" key="1">
    <citation type="submission" date="2020-10" db="EMBL/GenBank/DDBJ databases">
        <title>Wide distribution of Phycisphaera-like planctomycetes from WD2101 soil group in peatlands and genome analysis of the first cultivated representative.</title>
        <authorList>
            <person name="Dedysh S.N."/>
            <person name="Beletsky A.V."/>
            <person name="Ivanova A."/>
            <person name="Kulichevskaya I.S."/>
            <person name="Suzina N.E."/>
            <person name="Philippov D.A."/>
            <person name="Rakitin A.L."/>
            <person name="Mardanov A.V."/>
            <person name="Ravin N.V."/>
        </authorList>
    </citation>
    <scope>NUCLEOTIDE SEQUENCE [LARGE SCALE GENOMIC DNA]</scope>
    <source>
        <strain evidence="7 8">M1803</strain>
    </source>
</reference>
<feature type="domain" description="DUF1585" evidence="1">
    <location>
        <begin position="954"/>
        <end position="1028"/>
    </location>
</feature>
<dbReference type="Pfam" id="PF07631">
    <property type="entry name" value="PSD4"/>
    <property type="match status" value="1"/>
</dbReference>
<dbReference type="InterPro" id="IPR011429">
    <property type="entry name" value="Cyt_c_Planctomycete-type"/>
</dbReference>
<evidence type="ECO:0000313" key="7">
    <source>
        <dbReference type="EMBL" id="QOV87605.1"/>
    </source>
</evidence>
<sequence length="1040" mass="115064">MPRTCGVRLILSIPGLLCVWPTWAAEGVAVSFEEKIRPLLTERCITCHSTEKQKGELDLERFVSIADARKEPAIWQNVLDQIASGEMPPRKEPQLLAEQKTLLITWAKGTLDQIALANAGDPGPVAIRRLSNVEYTNTLRDLTGIDALDPAREFPADGAAGEGFTNASAALVMSPALVSKYLDAAKEIAGHAVLLPDGIRFSARTTPRDWTDESLGQIRAFYSRFSGTGNATAVNLQGVKFDTNAGGRLPVEQYVAALLHERESLRAGQKTVADVSKGHSLNPKYTAILWAALNDTKPSLVLEGVRTRFRDAPANDASAVVSAISAWQQSLWRFSSIGHIGKVNGPKGWQEAVSPVAAQHELRLKLTPPKDRGDEKVYLSITQVFHDGPKGSVLWDQLRLVTKGGKDLLLRDIPGVLPSAVLVQSVPLIELSIPAAAIKETELVATVKLAGDCDPEAAIQVQMLAAKPAEVPGLSASNARSGNAPGQWSDNNLRTSHSAPILAHDASAAAKRLAAAFDDFRRVFPVALCYTKIVPVDEVVTLTLFYREDDQLRRLMLDDEQSAALDRMWSELRFVSESPLKQVDAFDQLWQFATQDAKPEAFEPMREPIRREAEAFRKLAIEVEPRHVQAVIDFADRAWRRPLAVVEQDELRSLYRKLRDQTLPHPTAVRLLIARVLVAPAFLYKAEKTNPGVTATPVSDEELASRLSYFLWSSCPDDELRRVAASGRLHEPEILVRQTRRMLKDAKVRRLATEFGCQWLGIRDLDTLNEKSERHFPTFLALRGAMQEEAIRYFADLFQEDRSVVSLIDADHSFMNGDLARHYGLIPATNDWRRIDGIRARGRGGVLGFAGTLARQAGASRTSPILRGNWVSEVLLGEKLPRPPKGVPVLPEEAPNGLTERQLIERHSSDASCAKCHQRIDPFGFALEGFDAIGRARTKDAADLPIDTHTRLPNGRELDGLSGLRNYILTERRDDFLRQFARKLLGYALGRSVQLSDQPLLDTMLVDLKSKDDKVGVVVERIVLSRQFREIRGRDLATGN</sequence>
<dbReference type="Proteomes" id="UP000593765">
    <property type="component" value="Chromosome"/>
</dbReference>
<evidence type="ECO:0000259" key="4">
    <source>
        <dbReference type="Pfam" id="PF07631"/>
    </source>
</evidence>
<dbReference type="InterPro" id="IPR013042">
    <property type="entry name" value="DUF1592"/>
</dbReference>
<feature type="domain" description="DUF1587" evidence="2">
    <location>
        <begin position="128"/>
        <end position="193"/>
    </location>
</feature>
<keyword evidence="8" id="KW-1185">Reference proteome</keyword>
<evidence type="ECO:0000259" key="1">
    <source>
        <dbReference type="Pfam" id="PF07624"/>
    </source>
</evidence>
<dbReference type="InterPro" id="IPR013036">
    <property type="entry name" value="DUF1587"/>
</dbReference>
<dbReference type="Pfam" id="PF07624">
    <property type="entry name" value="PSD2"/>
    <property type="match status" value="1"/>
</dbReference>
<protein>
    <submittedName>
        <fullName evidence="7">DUF1592 domain-containing protein</fullName>
    </submittedName>
</protein>
<feature type="domain" description="DUF1592" evidence="4">
    <location>
        <begin position="699"/>
        <end position="825"/>
    </location>
</feature>
<dbReference type="RefSeq" id="WP_206290513.1">
    <property type="nucleotide sequence ID" value="NZ_CP063458.1"/>
</dbReference>
<dbReference type="InterPro" id="IPR011478">
    <property type="entry name" value="DUF1585"/>
</dbReference>
<dbReference type="EMBL" id="CP063458">
    <property type="protein sequence ID" value="QOV87605.1"/>
    <property type="molecule type" value="Genomic_DNA"/>
</dbReference>
<feature type="domain" description="Cytochrome C Planctomycete-type" evidence="5">
    <location>
        <begin position="44"/>
        <end position="90"/>
    </location>
</feature>
<dbReference type="Pfam" id="PF07627">
    <property type="entry name" value="PSCyt3"/>
    <property type="match status" value="1"/>
</dbReference>
<dbReference type="Pfam" id="PF07635">
    <property type="entry name" value="PSCyt1"/>
    <property type="match status" value="1"/>
</dbReference>
<dbReference type="KEGG" id="hbs:IPV69_15055"/>